<proteinExistence type="predicted"/>
<organism evidence="1 2">
    <name type="scientific">Candidatus Aphodenecus pullistercoris</name>
    <dbReference type="NCBI Taxonomy" id="2840669"/>
    <lineage>
        <taxon>Bacteria</taxon>
        <taxon>Pseudomonadati</taxon>
        <taxon>Spirochaetota</taxon>
        <taxon>Spirochaetia</taxon>
        <taxon>Spirochaetales</taxon>
        <taxon>Candidatus Aphodenecus</taxon>
    </lineage>
</organism>
<comment type="caution">
    <text evidence="1">The sequence shown here is derived from an EMBL/GenBank/DDBJ whole genome shotgun (WGS) entry which is preliminary data.</text>
</comment>
<name>A0A9D9EBV3_9SPIR</name>
<reference evidence="1" key="1">
    <citation type="submission" date="2020-10" db="EMBL/GenBank/DDBJ databases">
        <authorList>
            <person name="Gilroy R."/>
        </authorList>
    </citation>
    <scope>NUCLEOTIDE SEQUENCE</scope>
    <source>
        <strain evidence="1">11167</strain>
    </source>
</reference>
<dbReference type="EMBL" id="JADIMU010000011">
    <property type="protein sequence ID" value="MBO8442419.1"/>
    <property type="molecule type" value="Genomic_DNA"/>
</dbReference>
<reference evidence="1" key="2">
    <citation type="journal article" date="2021" name="PeerJ">
        <title>Extensive microbial diversity within the chicken gut microbiome revealed by metagenomics and culture.</title>
        <authorList>
            <person name="Gilroy R."/>
            <person name="Ravi A."/>
            <person name="Getino M."/>
            <person name="Pursley I."/>
            <person name="Horton D.L."/>
            <person name="Alikhan N.F."/>
            <person name="Baker D."/>
            <person name="Gharbi K."/>
            <person name="Hall N."/>
            <person name="Watson M."/>
            <person name="Adriaenssens E.M."/>
            <person name="Foster-Nyarko E."/>
            <person name="Jarju S."/>
            <person name="Secka A."/>
            <person name="Antonio M."/>
            <person name="Oren A."/>
            <person name="Chaudhuri R.R."/>
            <person name="La Ragione R."/>
            <person name="Hildebrand F."/>
            <person name="Pallen M.J."/>
        </authorList>
    </citation>
    <scope>NUCLEOTIDE SEQUENCE</scope>
    <source>
        <strain evidence="1">11167</strain>
    </source>
</reference>
<sequence>MRIPAGSYLCAQCTEEERAATKERLMALAQSEYGAKPSFILEIIVVAGILNWDYEVQIPIEGGA</sequence>
<accession>A0A9D9EBV3</accession>
<evidence type="ECO:0000313" key="1">
    <source>
        <dbReference type="EMBL" id="MBO8442419.1"/>
    </source>
</evidence>
<evidence type="ECO:0000313" key="2">
    <source>
        <dbReference type="Proteomes" id="UP000823633"/>
    </source>
</evidence>
<dbReference type="AlphaFoldDB" id="A0A9D9EBV3"/>
<gene>
    <name evidence="1" type="ORF">IAC42_01460</name>
</gene>
<dbReference type="Proteomes" id="UP000823633">
    <property type="component" value="Unassembled WGS sequence"/>
</dbReference>
<protein>
    <submittedName>
        <fullName evidence="1">Uncharacterized protein</fullName>
    </submittedName>
</protein>